<dbReference type="SUPFAM" id="SSF81324">
    <property type="entry name" value="Voltage-gated potassium channels"/>
    <property type="match status" value="1"/>
</dbReference>
<comment type="caution">
    <text evidence="2">The sequence shown here is derived from an EMBL/GenBank/DDBJ whole genome shotgun (WGS) entry which is preliminary data.</text>
</comment>
<keyword evidence="3" id="KW-1185">Reference proteome</keyword>
<gene>
    <name evidence="2" type="ORF">QJU57_03015</name>
</gene>
<evidence type="ECO:0008006" key="4">
    <source>
        <dbReference type="Google" id="ProtNLM"/>
    </source>
</evidence>
<evidence type="ECO:0000313" key="2">
    <source>
        <dbReference type="EMBL" id="MDP8148051.1"/>
    </source>
</evidence>
<name>A0AAW8CHX2_9PAST</name>
<dbReference type="EMBL" id="JASAXT010000004">
    <property type="protein sequence ID" value="MDP8148051.1"/>
    <property type="molecule type" value="Genomic_DNA"/>
</dbReference>
<dbReference type="RefSeq" id="WP_306351218.1">
    <property type="nucleotide sequence ID" value="NZ_JASAWV010000004.1"/>
</dbReference>
<dbReference type="AlphaFoldDB" id="A0AAW8CHX2"/>
<keyword evidence="1" id="KW-0472">Membrane</keyword>
<evidence type="ECO:0000313" key="3">
    <source>
        <dbReference type="Proteomes" id="UP001226020"/>
    </source>
</evidence>
<organism evidence="2 3">
    <name type="scientific">Phocoenobacter atlanticus subsp. atlanticus</name>
    <dbReference type="NCBI Taxonomy" id="3061285"/>
    <lineage>
        <taxon>Bacteria</taxon>
        <taxon>Pseudomonadati</taxon>
        <taxon>Pseudomonadota</taxon>
        <taxon>Gammaproteobacteria</taxon>
        <taxon>Pasteurellales</taxon>
        <taxon>Pasteurellaceae</taxon>
        <taxon>Phocoenobacter</taxon>
        <taxon>Phocoenobacter atlanticus</taxon>
    </lineage>
</organism>
<evidence type="ECO:0000256" key="1">
    <source>
        <dbReference type="SAM" id="Phobius"/>
    </source>
</evidence>
<protein>
    <recommendedName>
        <fullName evidence="4">Transmembrane protein</fullName>
    </recommendedName>
</protein>
<keyword evidence="1" id="KW-1133">Transmembrane helix</keyword>
<feature type="transmembrane region" description="Helical" evidence="1">
    <location>
        <begin position="101"/>
        <end position="123"/>
    </location>
</feature>
<feature type="transmembrane region" description="Helical" evidence="1">
    <location>
        <begin position="29"/>
        <end position="51"/>
    </location>
</feature>
<sequence>MINFFLNKKSSTHPKSIHIFQNWISKRSIIQLIILFLVSHIALATVFSLVISVKYSGQICNLSMSQDAFLYRLYFSLISQISPGFTEFIPANDVSRTLSTLNSFVGILIDAIYVTILVTKLLLPIDVFEICPYLIINEKKEELQIRLYSKYQKSVFDVEFSFFRFFIYETEEGGVLGRTEEIFIHPPKRKLLRSRYPYIIRVGLSKEETNWLDLFENEGEIRNKVPINWLNGKDEKRGHFYLLIKAQTDMGTIYQVKDYFFNKDCIKKGKAKVVFDDINVSLDDWYDHNKGNWYNWNKLD</sequence>
<proteinExistence type="predicted"/>
<dbReference type="Proteomes" id="UP001226020">
    <property type="component" value="Unassembled WGS sequence"/>
</dbReference>
<dbReference type="Gene3D" id="1.10.287.70">
    <property type="match status" value="1"/>
</dbReference>
<accession>A0AAW8CHX2</accession>
<reference evidence="2 3" key="1">
    <citation type="journal article" date="2023" name="Front. Microbiol.">
        <title>Phylogeography and host specificity of Pasteurellaceae pathogenic to sea-farmed fish in the north-east Atlantic.</title>
        <authorList>
            <person name="Gulla S."/>
            <person name="Colquhoun D.J."/>
            <person name="Olsen A.B."/>
            <person name="Spilsberg B."/>
            <person name="Lagesen K."/>
            <person name="Aakesson C.P."/>
            <person name="Strom S."/>
            <person name="Manji F."/>
            <person name="Birkbeck T.H."/>
            <person name="Nilsen H.K."/>
        </authorList>
    </citation>
    <scope>NUCLEOTIDE SEQUENCE [LARGE SCALE GENOMIC DNA]</scope>
    <source>
        <strain evidence="2 3">NVIB3131</strain>
    </source>
</reference>
<keyword evidence="1" id="KW-0812">Transmembrane</keyword>